<comment type="similarity">
    <text evidence="1">Belongs to the TrhO family.</text>
</comment>
<dbReference type="InterPro" id="IPR040503">
    <property type="entry name" value="TRHO_N"/>
</dbReference>
<keyword evidence="1" id="KW-0560">Oxidoreductase</keyword>
<dbReference type="InterPro" id="IPR036873">
    <property type="entry name" value="Rhodanese-like_dom_sf"/>
</dbReference>
<dbReference type="EMBL" id="BAAAEJ010000001">
    <property type="protein sequence ID" value="GAA0377112.1"/>
    <property type="molecule type" value="Genomic_DNA"/>
</dbReference>
<dbReference type="NCBIfam" id="NF001136">
    <property type="entry name" value="PRK00142.1-4"/>
    <property type="match status" value="1"/>
</dbReference>
<accession>A0ABN0XZD4</accession>
<feature type="domain" description="Rhodanese" evidence="3">
    <location>
        <begin position="129"/>
        <end position="227"/>
    </location>
</feature>
<dbReference type="Proteomes" id="UP001500791">
    <property type="component" value="Unassembled WGS sequence"/>
</dbReference>
<name>A0ABN0XZD4_9CAUL</name>
<dbReference type="InterPro" id="IPR020936">
    <property type="entry name" value="TrhO"/>
</dbReference>
<evidence type="ECO:0000313" key="4">
    <source>
        <dbReference type="EMBL" id="GAA0377112.1"/>
    </source>
</evidence>
<dbReference type="HAMAP" id="MF_00469">
    <property type="entry name" value="TrhO"/>
    <property type="match status" value="1"/>
</dbReference>
<dbReference type="Pfam" id="PF00581">
    <property type="entry name" value="Rhodanese"/>
    <property type="match status" value="1"/>
</dbReference>
<protein>
    <recommendedName>
        <fullName evidence="1">tRNA uridine(34) hydroxylase</fullName>
        <ecNumber evidence="1">1.14.-.-</ecNumber>
    </recommendedName>
    <alternativeName>
        <fullName evidence="1">tRNA hydroxylation protein O</fullName>
    </alternativeName>
</protein>
<dbReference type="PANTHER" id="PTHR43268">
    <property type="entry name" value="THIOSULFATE SULFURTRANSFERASE/RHODANESE-LIKE DOMAIN-CONTAINING PROTEIN 2"/>
    <property type="match status" value="1"/>
</dbReference>
<organism evidence="4 5">
    <name type="scientific">Brevundimonas terrae</name>
    <dbReference type="NCBI Taxonomy" id="363631"/>
    <lineage>
        <taxon>Bacteria</taxon>
        <taxon>Pseudomonadati</taxon>
        <taxon>Pseudomonadota</taxon>
        <taxon>Alphaproteobacteria</taxon>
        <taxon>Caulobacterales</taxon>
        <taxon>Caulobacteraceae</taxon>
        <taxon>Brevundimonas</taxon>
    </lineage>
</organism>
<keyword evidence="1" id="KW-0819">tRNA processing</keyword>
<dbReference type="Gene3D" id="3.40.250.10">
    <property type="entry name" value="Rhodanese-like domain"/>
    <property type="match status" value="1"/>
</dbReference>
<evidence type="ECO:0000256" key="1">
    <source>
        <dbReference type="HAMAP-Rule" id="MF_00469"/>
    </source>
</evidence>
<dbReference type="EC" id="1.14.-.-" evidence="1"/>
<dbReference type="InterPro" id="IPR001763">
    <property type="entry name" value="Rhodanese-like_dom"/>
</dbReference>
<dbReference type="CDD" id="cd01518">
    <property type="entry name" value="RHOD_YceA"/>
    <property type="match status" value="1"/>
</dbReference>
<feature type="region of interest" description="Disordered" evidence="2">
    <location>
        <begin position="326"/>
        <end position="350"/>
    </location>
</feature>
<dbReference type="RefSeq" id="WP_341771157.1">
    <property type="nucleotide sequence ID" value="NZ_BAAAEJ010000001.1"/>
</dbReference>
<dbReference type="SUPFAM" id="SSF52821">
    <property type="entry name" value="Rhodanese/Cell cycle control phosphatase"/>
    <property type="match status" value="1"/>
</dbReference>
<evidence type="ECO:0000256" key="2">
    <source>
        <dbReference type="SAM" id="MobiDB-lite"/>
    </source>
</evidence>
<gene>
    <name evidence="1" type="primary">trhO</name>
    <name evidence="4" type="ORF">GCM10009093_00330</name>
</gene>
<dbReference type="Pfam" id="PF17773">
    <property type="entry name" value="UPF0176_N"/>
    <property type="match status" value="1"/>
</dbReference>
<dbReference type="Gene3D" id="3.30.70.100">
    <property type="match status" value="1"/>
</dbReference>
<comment type="catalytic activity">
    <reaction evidence="1">
        <text>uridine(34) in tRNA + AH2 + O2 = 5-hydroxyuridine(34) in tRNA + A + H2O</text>
        <dbReference type="Rhea" id="RHEA:64224"/>
        <dbReference type="Rhea" id="RHEA-COMP:11727"/>
        <dbReference type="Rhea" id="RHEA-COMP:13381"/>
        <dbReference type="ChEBI" id="CHEBI:13193"/>
        <dbReference type="ChEBI" id="CHEBI:15377"/>
        <dbReference type="ChEBI" id="CHEBI:15379"/>
        <dbReference type="ChEBI" id="CHEBI:17499"/>
        <dbReference type="ChEBI" id="CHEBI:65315"/>
        <dbReference type="ChEBI" id="CHEBI:136877"/>
    </reaction>
</comment>
<evidence type="ECO:0000259" key="3">
    <source>
        <dbReference type="PROSITE" id="PS50206"/>
    </source>
</evidence>
<dbReference type="PROSITE" id="PS50206">
    <property type="entry name" value="RHODANESE_3"/>
    <property type="match status" value="1"/>
</dbReference>
<evidence type="ECO:0000313" key="5">
    <source>
        <dbReference type="Proteomes" id="UP001500791"/>
    </source>
</evidence>
<keyword evidence="5" id="KW-1185">Reference proteome</keyword>
<dbReference type="SMART" id="SM00450">
    <property type="entry name" value="RHOD"/>
    <property type="match status" value="1"/>
</dbReference>
<comment type="function">
    <text evidence="1">Catalyzes oxygen-dependent 5-hydroxyuridine (ho5U) modification at position 34 in tRNAs.</text>
</comment>
<reference evidence="4 5" key="1">
    <citation type="journal article" date="2019" name="Int. J. Syst. Evol. Microbiol.">
        <title>The Global Catalogue of Microorganisms (GCM) 10K type strain sequencing project: providing services to taxonomists for standard genome sequencing and annotation.</title>
        <authorList>
            <consortium name="The Broad Institute Genomics Platform"/>
            <consortium name="The Broad Institute Genome Sequencing Center for Infectious Disease"/>
            <person name="Wu L."/>
            <person name="Ma J."/>
        </authorList>
    </citation>
    <scope>NUCLEOTIDE SEQUENCE [LARGE SCALE GENOMIC DNA]</scope>
    <source>
        <strain evidence="4 5">JCM 13476</strain>
    </source>
</reference>
<sequence>MTDTTFLEYPVLVAALYRFAPVADTSALSERLIALCGEEVRGTLLVAHEGINGTIAGPHDAIKRVVDGIYAEPGFDRLELKYSGANEMPFYRMKVRIKKEIVTMGLPNLDPVNGVGTYVKPQDWNALIADPDTVIIDTRNDYEFEIGTFKNAIQPNTKTFREFAEWFEKEGRALVTRDKPTKVAMFCTGGIRCEKSTAYLKSEGIAEVHHLEGGILKYLEEIPEPASLWDGECFVFDERVSVGHGLKLGEHTLCRACRMPVSAEGMKSARFVEGVSCDRCWDERGEERRAAYAERQRQIELAKERGIAHIGTDAKIAAEQARIRAAEEREHARAAAAAKQETSAKPEPTA</sequence>
<proteinExistence type="inferred from homology"/>
<comment type="caution">
    <text evidence="4">The sequence shown here is derived from an EMBL/GenBank/DDBJ whole genome shotgun (WGS) entry which is preliminary data.</text>
</comment>
<dbReference type="PANTHER" id="PTHR43268:SF3">
    <property type="entry name" value="RHODANESE-LIKE DOMAIN-CONTAINING PROTEIN 7-RELATED"/>
    <property type="match status" value="1"/>
</dbReference>